<dbReference type="InterPro" id="IPR036179">
    <property type="entry name" value="Ig-like_dom_sf"/>
</dbReference>
<dbReference type="InterPro" id="IPR007110">
    <property type="entry name" value="Ig-like_dom"/>
</dbReference>
<accession>A0AAV4QJ94</accession>
<comment type="caution">
    <text evidence="2">The sequence shown here is derived from an EMBL/GenBank/DDBJ whole genome shotgun (WGS) entry which is preliminary data.</text>
</comment>
<dbReference type="Pfam" id="PF07679">
    <property type="entry name" value="I-set"/>
    <property type="match status" value="1"/>
</dbReference>
<dbReference type="Proteomes" id="UP001054945">
    <property type="component" value="Unassembled WGS sequence"/>
</dbReference>
<sequence length="154" mass="17479">MCSAVGREPLSFQWHKDGLPLYNSQNIKIQSHDDFSVLSLSSVDYNSPGNYTCIVKNTEGSATHSGELVIHAWTKLNTDHRIVLKRLLLYAMDSVTLVLRHRVMNSPCFPLTLLNKELTIDAPKKRLVFTLLVLQFIQGVKYFKIGPLIFVIVH</sequence>
<dbReference type="SUPFAM" id="SSF48726">
    <property type="entry name" value="Immunoglobulin"/>
    <property type="match status" value="1"/>
</dbReference>
<dbReference type="CDD" id="cd00096">
    <property type="entry name" value="Ig"/>
    <property type="match status" value="1"/>
</dbReference>
<organism evidence="2 3">
    <name type="scientific">Caerostris extrusa</name>
    <name type="common">Bark spider</name>
    <name type="synonym">Caerostris bankana</name>
    <dbReference type="NCBI Taxonomy" id="172846"/>
    <lineage>
        <taxon>Eukaryota</taxon>
        <taxon>Metazoa</taxon>
        <taxon>Ecdysozoa</taxon>
        <taxon>Arthropoda</taxon>
        <taxon>Chelicerata</taxon>
        <taxon>Arachnida</taxon>
        <taxon>Araneae</taxon>
        <taxon>Araneomorphae</taxon>
        <taxon>Entelegynae</taxon>
        <taxon>Araneoidea</taxon>
        <taxon>Araneidae</taxon>
        <taxon>Caerostris</taxon>
    </lineage>
</organism>
<dbReference type="InterPro" id="IPR013098">
    <property type="entry name" value="Ig_I-set"/>
</dbReference>
<dbReference type="InterPro" id="IPR013783">
    <property type="entry name" value="Ig-like_fold"/>
</dbReference>
<evidence type="ECO:0000313" key="2">
    <source>
        <dbReference type="EMBL" id="GIY09016.1"/>
    </source>
</evidence>
<dbReference type="PROSITE" id="PS50835">
    <property type="entry name" value="IG_LIKE"/>
    <property type="match status" value="1"/>
</dbReference>
<reference evidence="2 3" key="1">
    <citation type="submission" date="2021-06" db="EMBL/GenBank/DDBJ databases">
        <title>Caerostris extrusa draft genome.</title>
        <authorList>
            <person name="Kono N."/>
            <person name="Arakawa K."/>
        </authorList>
    </citation>
    <scope>NUCLEOTIDE SEQUENCE [LARGE SCALE GENOMIC DNA]</scope>
</reference>
<dbReference type="AlphaFoldDB" id="A0AAV4QJ94"/>
<keyword evidence="3" id="KW-1185">Reference proteome</keyword>
<feature type="domain" description="Ig-like" evidence="1">
    <location>
        <begin position="1"/>
        <end position="69"/>
    </location>
</feature>
<gene>
    <name evidence="2" type="primary">DSCAM_25</name>
    <name evidence="2" type="ORF">CEXT_337571</name>
</gene>
<evidence type="ECO:0000259" key="1">
    <source>
        <dbReference type="PROSITE" id="PS50835"/>
    </source>
</evidence>
<name>A0AAV4QJ94_CAEEX</name>
<proteinExistence type="predicted"/>
<protein>
    <submittedName>
        <fullName evidence="2">Down syndrome cell adhesion molecule</fullName>
    </submittedName>
</protein>
<dbReference type="Gene3D" id="2.60.40.10">
    <property type="entry name" value="Immunoglobulins"/>
    <property type="match status" value="1"/>
</dbReference>
<dbReference type="EMBL" id="BPLR01006326">
    <property type="protein sequence ID" value="GIY09016.1"/>
    <property type="molecule type" value="Genomic_DNA"/>
</dbReference>
<evidence type="ECO:0000313" key="3">
    <source>
        <dbReference type="Proteomes" id="UP001054945"/>
    </source>
</evidence>